<sequence>MIVSKLPDIGTTIFTTMSSLAQETGAINLGQGFPDFEPDPALLDLVTSAMQQGFNQYPAMPGYLPLRRIIAGKVQETYGRTYDPDTEITVTSGATQALMTAILASVHPGDEVIVIEPCYDAYAPAIRLAGGSPIYVPMHAPTEASPGYSIDWGRVRGSITSKTRLLIVNSPHNPTGSILSGHDLDALEEIVERHDLLLLSDEVYEHLVFDGLVHQSLARRPALAERAFIVSSFGKTFHVTGWKVGYCCAPAALMREFRKVHQFMVFTVSSPFQVALAGFLTHPEHYLGLPAFFKEKRDLLAAGLASTRLKVLPAPGTYFMLADYSEISDLSEADFSIWLTRTFGVAVIPVSAFYADPSAAESNHRLVRFCFAKKEATLQEAVSRLTEL</sequence>
<name>A0A2V1JU23_9BURK</name>
<dbReference type="InterPro" id="IPR015422">
    <property type="entry name" value="PyrdxlP-dep_Trfase_small"/>
</dbReference>
<dbReference type="RefSeq" id="WP_109063098.1">
    <property type="nucleotide sequence ID" value="NZ_QETA01000008.1"/>
</dbReference>
<keyword evidence="8" id="KW-1185">Reference proteome</keyword>
<dbReference type="FunFam" id="3.40.640.10:FF:000033">
    <property type="entry name" value="Aspartate aminotransferase"/>
    <property type="match status" value="1"/>
</dbReference>
<dbReference type="NCBIfam" id="NF009079">
    <property type="entry name" value="PRK12414.1"/>
    <property type="match status" value="1"/>
</dbReference>
<comment type="cofactor">
    <cofactor evidence="1">
        <name>pyridoxal 5'-phosphate</name>
        <dbReference type="ChEBI" id="CHEBI:597326"/>
    </cofactor>
</comment>
<evidence type="ECO:0000256" key="5">
    <source>
        <dbReference type="ARBA" id="ARBA00022898"/>
    </source>
</evidence>
<dbReference type="EMBL" id="QETA01000008">
    <property type="protein sequence ID" value="PWF21291.1"/>
    <property type="molecule type" value="Genomic_DNA"/>
</dbReference>
<keyword evidence="5" id="KW-0663">Pyridoxal phosphate</keyword>
<evidence type="ECO:0000256" key="2">
    <source>
        <dbReference type="ARBA" id="ARBA00007441"/>
    </source>
</evidence>
<dbReference type="GO" id="GO:0016212">
    <property type="term" value="F:kynurenine-oxoglutarate transaminase activity"/>
    <property type="evidence" value="ECO:0007669"/>
    <property type="project" value="TreeGrafter"/>
</dbReference>
<feature type="domain" description="Aminotransferase class I/classII large" evidence="6">
    <location>
        <begin position="26"/>
        <end position="385"/>
    </location>
</feature>
<dbReference type="PANTHER" id="PTHR43807:SF20">
    <property type="entry name" value="FI04487P"/>
    <property type="match status" value="1"/>
</dbReference>
<dbReference type="AlphaFoldDB" id="A0A2V1JU23"/>
<protein>
    <submittedName>
        <fullName evidence="7">Methionine aminotransferase</fullName>
    </submittedName>
</protein>
<dbReference type="GO" id="GO:0030170">
    <property type="term" value="F:pyridoxal phosphate binding"/>
    <property type="evidence" value="ECO:0007669"/>
    <property type="project" value="InterPro"/>
</dbReference>
<dbReference type="Pfam" id="PF00155">
    <property type="entry name" value="Aminotran_1_2"/>
    <property type="match status" value="1"/>
</dbReference>
<dbReference type="InterPro" id="IPR015421">
    <property type="entry name" value="PyrdxlP-dep_Trfase_major"/>
</dbReference>
<dbReference type="Gene3D" id="3.90.1150.10">
    <property type="entry name" value="Aspartate Aminotransferase, domain 1"/>
    <property type="match status" value="1"/>
</dbReference>
<evidence type="ECO:0000256" key="3">
    <source>
        <dbReference type="ARBA" id="ARBA00022576"/>
    </source>
</evidence>
<keyword evidence="3 7" id="KW-0032">Aminotransferase</keyword>
<dbReference type="InterPro" id="IPR051326">
    <property type="entry name" value="Kynurenine-oxoglutarate_AT"/>
</dbReference>
<accession>A0A2V1JU23</accession>
<organism evidence="7 8">
    <name type="scientific">Corticimicrobacter populi</name>
    <dbReference type="NCBI Taxonomy" id="2175229"/>
    <lineage>
        <taxon>Bacteria</taxon>
        <taxon>Pseudomonadati</taxon>
        <taxon>Pseudomonadota</taxon>
        <taxon>Betaproteobacteria</taxon>
        <taxon>Burkholderiales</taxon>
        <taxon>Alcaligenaceae</taxon>
        <taxon>Corticimicrobacter</taxon>
    </lineage>
</organism>
<dbReference type="Proteomes" id="UP000245212">
    <property type="component" value="Unassembled WGS sequence"/>
</dbReference>
<dbReference type="SUPFAM" id="SSF53383">
    <property type="entry name" value="PLP-dependent transferases"/>
    <property type="match status" value="1"/>
</dbReference>
<dbReference type="CDD" id="cd00609">
    <property type="entry name" value="AAT_like"/>
    <property type="match status" value="1"/>
</dbReference>
<dbReference type="PANTHER" id="PTHR43807">
    <property type="entry name" value="FI04487P"/>
    <property type="match status" value="1"/>
</dbReference>
<evidence type="ECO:0000259" key="6">
    <source>
        <dbReference type="Pfam" id="PF00155"/>
    </source>
</evidence>
<evidence type="ECO:0000256" key="4">
    <source>
        <dbReference type="ARBA" id="ARBA00022679"/>
    </source>
</evidence>
<evidence type="ECO:0000313" key="7">
    <source>
        <dbReference type="EMBL" id="PWF21291.1"/>
    </source>
</evidence>
<evidence type="ECO:0000313" key="8">
    <source>
        <dbReference type="Proteomes" id="UP000245212"/>
    </source>
</evidence>
<dbReference type="GO" id="GO:0005737">
    <property type="term" value="C:cytoplasm"/>
    <property type="evidence" value="ECO:0007669"/>
    <property type="project" value="TreeGrafter"/>
</dbReference>
<proteinExistence type="inferred from homology"/>
<gene>
    <name evidence="7" type="ORF">DD235_15900</name>
</gene>
<dbReference type="InterPro" id="IPR004839">
    <property type="entry name" value="Aminotransferase_I/II_large"/>
</dbReference>
<dbReference type="NCBIfam" id="NF006569">
    <property type="entry name" value="PRK09082.1"/>
    <property type="match status" value="1"/>
</dbReference>
<comment type="caution">
    <text evidence="7">The sequence shown here is derived from an EMBL/GenBank/DDBJ whole genome shotgun (WGS) entry which is preliminary data.</text>
</comment>
<comment type="similarity">
    <text evidence="2">Belongs to the class-I pyridoxal-phosphate-dependent aminotransferase family.</text>
</comment>
<evidence type="ECO:0000256" key="1">
    <source>
        <dbReference type="ARBA" id="ARBA00001933"/>
    </source>
</evidence>
<dbReference type="Gene3D" id="3.40.640.10">
    <property type="entry name" value="Type I PLP-dependent aspartate aminotransferase-like (Major domain)"/>
    <property type="match status" value="1"/>
</dbReference>
<keyword evidence="4 7" id="KW-0808">Transferase</keyword>
<dbReference type="InterPro" id="IPR015424">
    <property type="entry name" value="PyrdxlP-dep_Trfase"/>
</dbReference>
<reference evidence="8" key="1">
    <citation type="submission" date="2018-05" db="EMBL/GenBank/DDBJ databases">
        <authorList>
            <person name="Li Y."/>
        </authorList>
    </citation>
    <scope>NUCLEOTIDE SEQUENCE [LARGE SCALE GENOMIC DNA]</scope>
    <source>
        <strain evidence="8">3d-2-2</strain>
    </source>
</reference>